<evidence type="ECO:0000313" key="2">
    <source>
        <dbReference type="EMBL" id="MTD55706.1"/>
    </source>
</evidence>
<dbReference type="RefSeq" id="WP_154757907.1">
    <property type="nucleotide sequence ID" value="NZ_WMBA01000025.1"/>
</dbReference>
<protein>
    <recommendedName>
        <fullName evidence="4">Transglycosylase SLT domain-containing protein</fullName>
    </recommendedName>
</protein>
<gene>
    <name evidence="2" type="ORF">GKO32_17240</name>
</gene>
<dbReference type="SUPFAM" id="SSF53955">
    <property type="entry name" value="Lysozyme-like"/>
    <property type="match status" value="1"/>
</dbReference>
<dbReference type="PANTHER" id="PTHR23159:SF47">
    <property type="entry name" value="TRICHOHYALIN"/>
    <property type="match status" value="1"/>
</dbReference>
<keyword evidence="3" id="KW-1185">Reference proteome</keyword>
<dbReference type="Proteomes" id="UP000440096">
    <property type="component" value="Unassembled WGS sequence"/>
</dbReference>
<organism evidence="2 3">
    <name type="scientific">Amycolatopsis pithecellobii</name>
    <dbReference type="NCBI Taxonomy" id="664692"/>
    <lineage>
        <taxon>Bacteria</taxon>
        <taxon>Bacillati</taxon>
        <taxon>Actinomycetota</taxon>
        <taxon>Actinomycetes</taxon>
        <taxon>Pseudonocardiales</taxon>
        <taxon>Pseudonocardiaceae</taxon>
        <taxon>Amycolatopsis</taxon>
    </lineage>
</organism>
<feature type="coiled-coil region" evidence="1">
    <location>
        <begin position="844"/>
        <end position="906"/>
    </location>
</feature>
<evidence type="ECO:0008006" key="4">
    <source>
        <dbReference type="Google" id="ProtNLM"/>
    </source>
</evidence>
<dbReference type="OrthoDB" id="5188478at2"/>
<name>A0A6N7Z792_9PSEU</name>
<dbReference type="PANTHER" id="PTHR23159">
    <property type="entry name" value="CENTROSOMAL PROTEIN 2"/>
    <property type="match status" value="1"/>
</dbReference>
<sequence length="1373" mass="142983">MPEGVEIGKAYVVVNLDDQTAADYDRIKSNLERRGDVTIRAKVETSGKDPVAPVREKVKKSAPVDISTRADNPIDAAWRKQVQASIRSISTDALKIPVTPETAQYRAQLVAEVTKLQSQVKQQIPADVAEAAKFRASVEALAKSTQEQAKLHIPVDVDSAPAKQAFKDVADSAEKESNRAKSAANSAARGSATVFAAMFAGMPAAAATAGVATTAALAAVPTAFVAAGAVALKENRQVADSWRGLGASVKEEAASWAQPLAGPFVESAGQIRGTLTQLSPQISSAFANSAPAVGILTGAVDDFAVRAMPGLVQASATSTPALLGIRSAAGSAGAGVTDFFTTVSTGAQGSQQILTTSGHIIQDFEGFAGSLFANLANNGNPTLQAFRTVLQEGEQTLLTLTQNGSSVYNFFQGVGSGASGALSVLRGVASVAAALPAPVTQFGGSLTATALLAQRFGVNVGASFDGIGGKIKSAYREGDTFGSKIKGVAGEIGPALFNPTTLAVSGVSAALMVLGQQEQQEAQAKAANTQVTNDYVSALRASQGAIDANVRASVARDLAQKASGGSGKSVLDYAQQFGIALPRVTDAVLGNKQAMDEINAVLEKYIQQGGEVGLQAAAEKAAIVNKTGLFRDSTQAQQAEATAASGVAAATASATAAFVSNADALGKQLAVANAQASISDRLSQANQQAAQAMQSVASAQHSAAQSAQGVVNAQHSVEQAQRGVTSANEAVANAQHSVTQAQRSYRDALAGVTSAERSYTQAQDEARTAQLDLNRAREQAIQDLKDLHLQMADQVVSVGQAQLGLFDAQQNAAGKGITLANAEAVSQEQVTAANEERIKVALDLLAAQNQLNDAQNQNTKLQKQVADADAAGVEGSSSVIGAKKALAEANDQVTSAADAVTAAQQQVTEANWGLQQADIALRNAHQGVKDAAWSLQQAQLGVRDAQWSQTQASWQLRGAQDQLTTAYNASSTSMDVNTAAGRQNLGALVALWGAIKDQGGPVQEQYKKLIDDTAAAFGWSTQQAQAFLEKENLIPKDFRYSVTAVAQANFDDLNRVYNDKFGGRIGPVSQNVAHAFATGGLFRGVGGPREDANLAWLSDQEFVQPADAVDHYGVGFMEAVRTKRFPKGGDGASLPGFARGGLYESENVNYFLSGAGTAYQSAVNTLDAMAFPHPPGLPAYVAPAAAAAFGNVSVSAARGSNRDIVLNTWRQFGWTSPEQVNATDYLLMRESSYNNVAQNPTSTAYGMFQFLNSTWGGYGVPKTSDPALQALAGGRYIQSRYGDPIGAAAHERAFNWYDQGGYMLHNPGLNTTGRPEMVLPPGLTETLTALNEAFQSGRVGGSGGVSVVNNVHARSDADEIAEKITREITWALR</sequence>
<dbReference type="EMBL" id="WMBA01000025">
    <property type="protein sequence ID" value="MTD55706.1"/>
    <property type="molecule type" value="Genomic_DNA"/>
</dbReference>
<evidence type="ECO:0000313" key="3">
    <source>
        <dbReference type="Proteomes" id="UP000440096"/>
    </source>
</evidence>
<comment type="caution">
    <text evidence="2">The sequence shown here is derived from an EMBL/GenBank/DDBJ whole genome shotgun (WGS) entry which is preliminary data.</text>
</comment>
<proteinExistence type="predicted"/>
<accession>A0A6N7Z792</accession>
<evidence type="ECO:0000256" key="1">
    <source>
        <dbReference type="SAM" id="Coils"/>
    </source>
</evidence>
<dbReference type="InterPro" id="IPR023346">
    <property type="entry name" value="Lysozyme-like_dom_sf"/>
</dbReference>
<reference evidence="2 3" key="1">
    <citation type="submission" date="2019-11" db="EMBL/GenBank/DDBJ databases">
        <title>Draft genome of Amycolatopsis RM579.</title>
        <authorList>
            <person name="Duangmal K."/>
            <person name="Mingma R."/>
        </authorList>
    </citation>
    <scope>NUCLEOTIDE SEQUENCE [LARGE SCALE GENOMIC DNA]</scope>
    <source>
        <strain evidence="2 3">RM579</strain>
    </source>
</reference>
<keyword evidence="1" id="KW-0175">Coiled coil</keyword>